<dbReference type="EMBL" id="MJBS01000003">
    <property type="protein sequence ID" value="OHF04289.1"/>
    <property type="molecule type" value="Genomic_DNA"/>
</dbReference>
<proteinExistence type="inferred from homology"/>
<reference evidence="5 6" key="1">
    <citation type="submission" date="2016-09" db="EMBL/GenBank/DDBJ databases">
        <authorList>
            <person name="Capua I."/>
            <person name="De Benedictis P."/>
            <person name="Joannis T."/>
            <person name="Lombin L.H."/>
            <person name="Cattoli G."/>
        </authorList>
    </citation>
    <scope>NUCLEOTIDE SEQUENCE [LARGE SCALE GENOMIC DNA]</scope>
    <source>
        <strain evidence="5 6">IMI 309357</strain>
    </source>
</reference>
<dbReference type="SUPFAM" id="SSF51735">
    <property type="entry name" value="NAD(P)-binding Rossmann-fold domains"/>
    <property type="match status" value="1"/>
</dbReference>
<dbReference type="PANTHER" id="PTHR47706:SF4">
    <property type="entry name" value="NMRA-LIKE DOMAIN-CONTAINING PROTEIN"/>
    <property type="match status" value="1"/>
</dbReference>
<feature type="domain" description="NAD(P)-binding" evidence="4">
    <location>
        <begin position="7"/>
        <end position="108"/>
    </location>
</feature>
<gene>
    <name evidence="5" type="ORF">CORC01_00628</name>
</gene>
<dbReference type="PANTHER" id="PTHR47706">
    <property type="entry name" value="NMRA-LIKE FAMILY PROTEIN"/>
    <property type="match status" value="1"/>
</dbReference>
<dbReference type="InterPro" id="IPR051609">
    <property type="entry name" value="NmrA/Isoflavone_reductase-like"/>
</dbReference>
<dbReference type="Gene3D" id="3.40.50.720">
    <property type="entry name" value="NAD(P)-binding Rossmann-like Domain"/>
    <property type="match status" value="1"/>
</dbReference>
<dbReference type="GO" id="GO:0016491">
    <property type="term" value="F:oxidoreductase activity"/>
    <property type="evidence" value="ECO:0007669"/>
    <property type="project" value="UniProtKB-KW"/>
</dbReference>
<keyword evidence="3" id="KW-0560">Oxidoreductase</keyword>
<keyword evidence="2" id="KW-0521">NADP</keyword>
<evidence type="ECO:0000256" key="1">
    <source>
        <dbReference type="ARBA" id="ARBA00005725"/>
    </source>
</evidence>
<comment type="caution">
    <text evidence="5">The sequence shown here is derived from an EMBL/GenBank/DDBJ whole genome shotgun (WGS) entry which is preliminary data.</text>
</comment>
<evidence type="ECO:0000313" key="5">
    <source>
        <dbReference type="EMBL" id="OHF04289.1"/>
    </source>
</evidence>
<dbReference type="Pfam" id="PF13460">
    <property type="entry name" value="NAD_binding_10"/>
    <property type="match status" value="1"/>
</dbReference>
<organism evidence="5 6">
    <name type="scientific">Colletotrichum orchidophilum</name>
    <dbReference type="NCBI Taxonomy" id="1209926"/>
    <lineage>
        <taxon>Eukaryota</taxon>
        <taxon>Fungi</taxon>
        <taxon>Dikarya</taxon>
        <taxon>Ascomycota</taxon>
        <taxon>Pezizomycotina</taxon>
        <taxon>Sordariomycetes</taxon>
        <taxon>Hypocreomycetidae</taxon>
        <taxon>Glomerellales</taxon>
        <taxon>Glomerellaceae</taxon>
        <taxon>Colletotrichum</taxon>
    </lineage>
</organism>
<accession>A0A1G4BS97</accession>
<dbReference type="RefSeq" id="XP_022481424.1">
    <property type="nucleotide sequence ID" value="XM_022612285.1"/>
</dbReference>
<keyword evidence="6" id="KW-1185">Reference proteome</keyword>
<name>A0A1G4BS97_9PEZI</name>
<evidence type="ECO:0000259" key="4">
    <source>
        <dbReference type="Pfam" id="PF13460"/>
    </source>
</evidence>
<dbReference type="AlphaFoldDB" id="A0A1G4BS97"/>
<dbReference type="InterPro" id="IPR036291">
    <property type="entry name" value="NAD(P)-bd_dom_sf"/>
</dbReference>
<evidence type="ECO:0000256" key="2">
    <source>
        <dbReference type="ARBA" id="ARBA00022857"/>
    </source>
</evidence>
<comment type="similarity">
    <text evidence="1">Belongs to the NmrA-type oxidoreductase family. Isoflavone reductase subfamily.</text>
</comment>
<protein>
    <recommendedName>
        <fullName evidence="4">NAD(P)-binding domain-containing protein</fullName>
    </recommendedName>
</protein>
<dbReference type="Proteomes" id="UP000176998">
    <property type="component" value="Unassembled WGS sequence"/>
</dbReference>
<evidence type="ECO:0000313" key="6">
    <source>
        <dbReference type="Proteomes" id="UP000176998"/>
    </source>
</evidence>
<evidence type="ECO:0000256" key="3">
    <source>
        <dbReference type="ARBA" id="ARBA00023002"/>
    </source>
</evidence>
<sequence length="128" mass="13680">MSVAISGGTGGLCCELVKVFATQGTHEVVVFTRKVSGRPGGAAPNIHFVAVDYSNIDSLVSVLERYNVDTVISTVNNITGENHAELNLIAATERSKTTRRFITSYSGVPYLPEYGFSTLPPYPADSPV</sequence>
<dbReference type="GeneID" id="34553795"/>
<dbReference type="InterPro" id="IPR016040">
    <property type="entry name" value="NAD(P)-bd_dom"/>
</dbReference>
<dbReference type="OrthoDB" id="419598at2759"/>